<gene>
    <name evidence="5" type="ORF">SLEP1_g36112</name>
</gene>
<evidence type="ECO:0000256" key="2">
    <source>
        <dbReference type="SAM" id="MobiDB-lite"/>
    </source>
</evidence>
<name>A0AAV5KQM7_9ROSI</name>
<dbReference type="GO" id="GO:0008270">
    <property type="term" value="F:zinc ion binding"/>
    <property type="evidence" value="ECO:0007669"/>
    <property type="project" value="UniProtKB-KW"/>
</dbReference>
<dbReference type="InterPro" id="IPR000477">
    <property type="entry name" value="RT_dom"/>
</dbReference>
<dbReference type="InterPro" id="IPR001878">
    <property type="entry name" value="Znf_CCHC"/>
</dbReference>
<dbReference type="Pfam" id="PF13456">
    <property type="entry name" value="RVT_3"/>
    <property type="match status" value="1"/>
</dbReference>
<dbReference type="SUPFAM" id="SSF53098">
    <property type="entry name" value="Ribonuclease H-like"/>
    <property type="match status" value="1"/>
</dbReference>
<sequence length="1940" mass="217604">MLSPTPNLDPPPAAPNLPPPHPPPDILAIFPADHHSTSSNLMHNHDGTVQGKSLGSTDSAKSFRDTLLDGSAIKAQPIVTYEELVEANPAEDSPMAEDGADPTRAKVPKVKIPKAIWQRLCVPWKNAVIIKLLGKSINFHTLHARLLKEWKTEHEYEVIDVGMGYFIVRFATQDDCSKVLTGGPYKFFDHYLAVQPWEPSFHPARAKAPKTAVWIKLHGVPSMCFQEAIVLYLASKLGKPIKVDSITLLGIREKFARVCVEVDLSQKLPSTLDLDLEELPQTMILVEYEGLHKICFHCGEFGHTEDSCHYKHPGRSVSTGHSNAQAMIELTQTLKPDTAENNMVFGPWMVQQRKPRRRNPVKNSQAPAEHSSPDHSTKVSAPSQPVSGNLAKSAVLGRSQGAKVSQQNRFAVMEELMDEEIELIGANKETTLVEAGNKANSNDDTATMDATPSPIVEAQASSPNQQEVNTLAALPLMPPPAPEISFVKPKPKPSKKKAKSLGPVSKETKNVAQKPYDPPQMLKKKMDSQLSMPSAAPLLDTSLMVLDDQATLHILQQVQQIDPATQMLPSIQTSSACLSTVSPITVMPQTGSPLLVSDHIGGNSKVAAETKANTATAALKFMRRLGFDKDFQVPSQGRAGGLWLFWSSTTVNLEVLHSSTQYIHCSLSQQRVECLVTFAYVQPHVTMKDVFWDQLHGLAQHIQDNWVVMGDFNDILTVEEASPRATRGFARAQRFRDRLSNCNLHSTEPLGCKYTWLRKQNGRVLLRERLDRALFNVMALDAFSDAKVINLPRLCSDHHPVLLCLDAPVQRERTLKPIRFEAAWLTHDAFKQVFTDAWSLHKSSITSAINSVQVACIQWNKEVFGNLFHRKRQLRGRLEGIQNSAYFPTSQFLQELETELLKEYHQVLHAEELFWCQKSRIEWIASGDRNTAFYHASTVIRRSRNRISALKIDDVWVREPSILKQHINSFFVGLFTRKETHSASSNYTTYQPRLTEEEGDSLLRPVALEEIKSALFSMKGLKSPGPDGIQPIFYQKHWEEVSGTLLTFITNALQDGHFDPSLLKAHIALIPKGDNPDVIQKFRPICLLNVAYKVLSKVLVNRLRPFLQQLIGPFQNSFLKGRCTTDNIILTQEAVHSMRKMRGKRGAMVWKIDLHKAFDSVDWSFLRQVLQDFNIPAPLIQLIMFSITSLQLSVLWNGEELPSFNPQRGLRQGDPLSPYLFIMAMEKLSHQIQSRVQSKLWKPFKISRGGLALSHLFFADDLMLFCEASQEQVEVVMDCLTAFSMESGLEINPTKSKIYVSPNIQRHVAGALSAASGIPLTSDLGTYLGVPILHGRPSISTYKHILEKIQVKLAGWKRSLLSMAGRRTLVQSVTSAIPTYTMQSILLPNSICSAIDSLNRRFLWGSGATNKPHLVNWDTICMPRNLGGLGLRSARENNQAMITKLGWQLISAPNKPWCKALLAKYLKNGPLMHCSITQTASATWKSILKCRSILQLGLRWRVGDGQQIKFWQDIWVGDKPLHEEALSQDLSASMDILVSHAITSAGEWNEVLLGHLLPRNVVEQILAIPIPMFAQQPDRAYWSGSQDGLFSVKSAFSLLQKQHVNPTQQEGHWKWIWKLQCLEKIKLFVWLLQRNRVLTNSVRFERHFATTPVCPRCEQEAETPLHLLRDCFHSRLIWESSTILPNTFFNLSFEEWLRRNAQDTSSNGALLHNWSTFFLSTIWVIWKGRNTFIFDNRTIPPHVLYHQASSLAADTRLALSTSVMAHTRSPRWVRWFPPNFPFLKLNTDGAMNHPSGSASAGGLIRDHGGRWRHGFATNIGQQSSYIAELWGCRTGLQLASELGITHLILEMDSLLAVQMIQARKAGEGPPSVLLLDIFHLIDSFTVCTIQHTLREGNSAADFMASLGHKLTQGTTFFPNPPDSIGSILHRDNMGTLFLRT</sequence>
<dbReference type="InterPro" id="IPR002156">
    <property type="entry name" value="RNaseH_domain"/>
</dbReference>
<dbReference type="InterPro" id="IPR025558">
    <property type="entry name" value="DUF4283"/>
</dbReference>
<dbReference type="Proteomes" id="UP001054252">
    <property type="component" value="Unassembled WGS sequence"/>
</dbReference>
<dbReference type="Pfam" id="PF14111">
    <property type="entry name" value="DUF4283"/>
    <property type="match status" value="1"/>
</dbReference>
<dbReference type="SUPFAM" id="SSF56672">
    <property type="entry name" value="DNA/RNA polymerases"/>
    <property type="match status" value="1"/>
</dbReference>
<feature type="compositionally biased region" description="Basic residues" evidence="2">
    <location>
        <begin position="489"/>
        <end position="499"/>
    </location>
</feature>
<dbReference type="InterPro" id="IPR043502">
    <property type="entry name" value="DNA/RNA_pol_sf"/>
</dbReference>
<feature type="domain" description="CCHC-type" evidence="3">
    <location>
        <begin position="295"/>
        <end position="308"/>
    </location>
</feature>
<dbReference type="InterPro" id="IPR036691">
    <property type="entry name" value="Endo/exonu/phosph_ase_sf"/>
</dbReference>
<keyword evidence="1" id="KW-0862">Zinc</keyword>
<dbReference type="PROSITE" id="PS50878">
    <property type="entry name" value="RT_POL"/>
    <property type="match status" value="1"/>
</dbReference>
<dbReference type="Gene3D" id="3.60.10.10">
    <property type="entry name" value="Endonuclease/exonuclease/phosphatase"/>
    <property type="match status" value="1"/>
</dbReference>
<keyword evidence="1" id="KW-0863">Zinc-finger</keyword>
<dbReference type="GO" id="GO:0004523">
    <property type="term" value="F:RNA-DNA hybrid ribonuclease activity"/>
    <property type="evidence" value="ECO:0007669"/>
    <property type="project" value="InterPro"/>
</dbReference>
<evidence type="ECO:0000259" key="3">
    <source>
        <dbReference type="PROSITE" id="PS50158"/>
    </source>
</evidence>
<protein>
    <submittedName>
        <fullName evidence="5">Uncharacterized protein</fullName>
    </submittedName>
</protein>
<feature type="region of interest" description="Disordered" evidence="2">
    <location>
        <begin position="484"/>
        <end position="519"/>
    </location>
</feature>
<keyword evidence="6" id="KW-1185">Reference proteome</keyword>
<dbReference type="Pfam" id="PF00078">
    <property type="entry name" value="RVT_1"/>
    <property type="match status" value="1"/>
</dbReference>
<comment type="caution">
    <text evidence="5">The sequence shown here is derived from an EMBL/GenBank/DDBJ whole genome shotgun (WGS) entry which is preliminary data.</text>
</comment>
<feature type="compositionally biased region" description="Polar residues" evidence="2">
    <location>
        <begin position="378"/>
        <end position="387"/>
    </location>
</feature>
<reference evidence="5 6" key="1">
    <citation type="journal article" date="2021" name="Commun. Biol.">
        <title>The genome of Shorea leprosula (Dipterocarpaceae) highlights the ecological relevance of drought in aseasonal tropical rainforests.</title>
        <authorList>
            <person name="Ng K.K.S."/>
            <person name="Kobayashi M.J."/>
            <person name="Fawcett J.A."/>
            <person name="Hatakeyama M."/>
            <person name="Paape T."/>
            <person name="Ng C.H."/>
            <person name="Ang C.C."/>
            <person name="Tnah L.H."/>
            <person name="Lee C.T."/>
            <person name="Nishiyama T."/>
            <person name="Sese J."/>
            <person name="O'Brien M.J."/>
            <person name="Copetti D."/>
            <person name="Mohd Noor M.I."/>
            <person name="Ong R.C."/>
            <person name="Putra M."/>
            <person name="Sireger I.Z."/>
            <person name="Indrioko S."/>
            <person name="Kosugi Y."/>
            <person name="Izuno A."/>
            <person name="Isagi Y."/>
            <person name="Lee S.L."/>
            <person name="Shimizu K.K."/>
        </authorList>
    </citation>
    <scope>NUCLEOTIDE SEQUENCE [LARGE SCALE GENOMIC DNA]</scope>
    <source>
        <strain evidence="5">214</strain>
    </source>
</reference>
<organism evidence="5 6">
    <name type="scientific">Rubroshorea leprosula</name>
    <dbReference type="NCBI Taxonomy" id="152421"/>
    <lineage>
        <taxon>Eukaryota</taxon>
        <taxon>Viridiplantae</taxon>
        <taxon>Streptophyta</taxon>
        <taxon>Embryophyta</taxon>
        <taxon>Tracheophyta</taxon>
        <taxon>Spermatophyta</taxon>
        <taxon>Magnoliopsida</taxon>
        <taxon>eudicotyledons</taxon>
        <taxon>Gunneridae</taxon>
        <taxon>Pentapetalae</taxon>
        <taxon>rosids</taxon>
        <taxon>malvids</taxon>
        <taxon>Malvales</taxon>
        <taxon>Dipterocarpaceae</taxon>
        <taxon>Rubroshorea</taxon>
    </lineage>
</organism>
<dbReference type="CDD" id="cd06222">
    <property type="entry name" value="RNase_H_like"/>
    <property type="match status" value="1"/>
</dbReference>
<dbReference type="PANTHER" id="PTHR33116:SF70">
    <property type="entry name" value="NON-LTR RETROELEMENT REVERSE TRANSCRIPTASE-LIKE PROTEIN"/>
    <property type="match status" value="1"/>
</dbReference>
<dbReference type="GO" id="GO:0003676">
    <property type="term" value="F:nucleic acid binding"/>
    <property type="evidence" value="ECO:0007669"/>
    <property type="project" value="InterPro"/>
</dbReference>
<dbReference type="InterPro" id="IPR036397">
    <property type="entry name" value="RNaseH_sf"/>
</dbReference>
<keyword evidence="1" id="KW-0479">Metal-binding</keyword>
<dbReference type="PROSITE" id="PS50158">
    <property type="entry name" value="ZF_CCHC"/>
    <property type="match status" value="1"/>
</dbReference>
<dbReference type="CDD" id="cd01650">
    <property type="entry name" value="RT_nLTR_like"/>
    <property type="match status" value="1"/>
</dbReference>
<evidence type="ECO:0000256" key="1">
    <source>
        <dbReference type="PROSITE-ProRule" id="PRU00047"/>
    </source>
</evidence>
<dbReference type="InterPro" id="IPR044730">
    <property type="entry name" value="RNase_H-like_dom_plant"/>
</dbReference>
<dbReference type="InterPro" id="IPR012337">
    <property type="entry name" value="RNaseH-like_sf"/>
</dbReference>
<evidence type="ECO:0000259" key="4">
    <source>
        <dbReference type="PROSITE" id="PS50878"/>
    </source>
</evidence>
<feature type="compositionally biased region" description="Polar residues" evidence="2">
    <location>
        <begin position="50"/>
        <end position="59"/>
    </location>
</feature>
<evidence type="ECO:0000313" key="6">
    <source>
        <dbReference type="Proteomes" id="UP001054252"/>
    </source>
</evidence>
<feature type="region of interest" description="Disordered" evidence="2">
    <location>
        <begin position="1"/>
        <end position="59"/>
    </location>
</feature>
<proteinExistence type="predicted"/>
<feature type="domain" description="Reverse transcriptase" evidence="4">
    <location>
        <begin position="1051"/>
        <end position="1332"/>
    </location>
</feature>
<dbReference type="EMBL" id="BPVZ01000073">
    <property type="protein sequence ID" value="GKV26898.1"/>
    <property type="molecule type" value="Genomic_DNA"/>
</dbReference>
<evidence type="ECO:0000313" key="5">
    <source>
        <dbReference type="EMBL" id="GKV26898.1"/>
    </source>
</evidence>
<feature type="compositionally biased region" description="Pro residues" evidence="2">
    <location>
        <begin position="7"/>
        <end position="25"/>
    </location>
</feature>
<dbReference type="InterPro" id="IPR026960">
    <property type="entry name" value="RVT-Znf"/>
</dbReference>
<dbReference type="PANTHER" id="PTHR33116">
    <property type="entry name" value="REVERSE TRANSCRIPTASE ZINC-BINDING DOMAIN-CONTAINING PROTEIN-RELATED-RELATED"/>
    <property type="match status" value="1"/>
</dbReference>
<dbReference type="SUPFAM" id="SSF56219">
    <property type="entry name" value="DNase I-like"/>
    <property type="match status" value="1"/>
</dbReference>
<dbReference type="Gene3D" id="3.30.420.10">
    <property type="entry name" value="Ribonuclease H-like superfamily/Ribonuclease H"/>
    <property type="match status" value="1"/>
</dbReference>
<accession>A0AAV5KQM7</accession>
<dbReference type="Pfam" id="PF13966">
    <property type="entry name" value="zf-RVT"/>
    <property type="match status" value="1"/>
</dbReference>
<feature type="region of interest" description="Disordered" evidence="2">
    <location>
        <begin position="347"/>
        <end position="388"/>
    </location>
</feature>